<dbReference type="SUPFAM" id="SSF54637">
    <property type="entry name" value="Thioesterase/thiol ester dehydrase-isomerase"/>
    <property type="match status" value="1"/>
</dbReference>
<evidence type="ECO:0000259" key="1">
    <source>
        <dbReference type="Pfam" id="PF01575"/>
    </source>
</evidence>
<dbReference type="Pfam" id="PF01575">
    <property type="entry name" value="MaoC_dehydratas"/>
    <property type="match status" value="1"/>
</dbReference>
<accession>A0ABX0MV12</accession>
<comment type="caution">
    <text evidence="2">The sequence shown here is derived from an EMBL/GenBank/DDBJ whole genome shotgun (WGS) entry which is preliminary data.</text>
</comment>
<dbReference type="EMBL" id="WHJF01000050">
    <property type="protein sequence ID" value="NHZ64303.1"/>
    <property type="molecule type" value="Genomic_DNA"/>
</dbReference>
<protein>
    <submittedName>
        <fullName evidence="2">MaoC family dehydratase</fullName>
    </submittedName>
</protein>
<dbReference type="Gene3D" id="3.10.129.10">
    <property type="entry name" value="Hotdog Thioesterase"/>
    <property type="match status" value="1"/>
</dbReference>
<dbReference type="InterPro" id="IPR029069">
    <property type="entry name" value="HotDog_dom_sf"/>
</dbReference>
<sequence>MREFSSLAEMQALVGQELAVSDWVEITQQRVNQFADATDDDQWIHVDLERCARESPFGGPVAHGFLTLSLISGLFDRALRMVDARMVVNYGLNKVRFPAPVPVGSRVRARLTLQRVEPIDGGAQLEWSVIVEREGGAKPVCVAELLVRRY</sequence>
<gene>
    <name evidence="2" type="ORF">F1735_18685</name>
</gene>
<dbReference type="RefSeq" id="WP_167238346.1">
    <property type="nucleotide sequence ID" value="NZ_WHJF01000050.1"/>
</dbReference>
<feature type="domain" description="MaoC-like" evidence="1">
    <location>
        <begin position="11"/>
        <end position="121"/>
    </location>
</feature>
<keyword evidence="3" id="KW-1185">Reference proteome</keyword>
<dbReference type="CDD" id="cd03450">
    <property type="entry name" value="NodN"/>
    <property type="match status" value="1"/>
</dbReference>
<dbReference type="InterPro" id="IPR039375">
    <property type="entry name" value="NodN-like"/>
</dbReference>
<evidence type="ECO:0000313" key="3">
    <source>
        <dbReference type="Proteomes" id="UP000610594"/>
    </source>
</evidence>
<dbReference type="InterPro" id="IPR002539">
    <property type="entry name" value="MaoC-like_dom"/>
</dbReference>
<organism evidence="2 3">
    <name type="scientific">Massilia genomosp. 1</name>
    <dbReference type="NCBI Taxonomy" id="2609280"/>
    <lineage>
        <taxon>Bacteria</taxon>
        <taxon>Pseudomonadati</taxon>
        <taxon>Pseudomonadota</taxon>
        <taxon>Betaproteobacteria</taxon>
        <taxon>Burkholderiales</taxon>
        <taxon>Oxalobacteraceae</taxon>
        <taxon>Telluria group</taxon>
        <taxon>Massilia</taxon>
    </lineage>
</organism>
<dbReference type="PANTHER" id="PTHR42993">
    <property type="entry name" value="MAOC-LIKE DEHYDRATASE DOMAIN-CONTAINING PROTEIN"/>
    <property type="match status" value="1"/>
</dbReference>
<reference evidence="2 3" key="1">
    <citation type="submission" date="2019-10" db="EMBL/GenBank/DDBJ databases">
        <title>Taxonomy of Antarctic Massilia spp.: description of Massilia rubra sp. nov., Massilia aquatica sp. nov., Massilia mucilaginosa sp. nov., Massilia frigida sp. nov. isolated from streams, lakes and regoliths.</title>
        <authorList>
            <person name="Holochova P."/>
            <person name="Sedlacek I."/>
            <person name="Kralova S."/>
            <person name="Maslanova I."/>
            <person name="Busse H.-J."/>
            <person name="Stankova E."/>
            <person name="Vrbovska V."/>
            <person name="Kovarovic V."/>
            <person name="Bartak M."/>
            <person name="Svec P."/>
            <person name="Pantucek R."/>
        </authorList>
    </citation>
    <scope>NUCLEOTIDE SEQUENCE [LARGE SCALE GENOMIC DNA]</scope>
    <source>
        <strain evidence="2 3">CCM 8694</strain>
    </source>
</reference>
<name>A0ABX0MV12_9BURK</name>
<evidence type="ECO:0000313" key="2">
    <source>
        <dbReference type="EMBL" id="NHZ64303.1"/>
    </source>
</evidence>
<proteinExistence type="predicted"/>
<dbReference type="PANTHER" id="PTHR42993:SF1">
    <property type="entry name" value="MAOC-LIKE DEHYDRATASE DOMAIN-CONTAINING PROTEIN"/>
    <property type="match status" value="1"/>
</dbReference>
<dbReference type="Proteomes" id="UP000610594">
    <property type="component" value="Unassembled WGS sequence"/>
</dbReference>